<evidence type="ECO:0000313" key="1">
    <source>
        <dbReference type="EnsemblPlants" id="AVESA.00010b.r2.1AG0009350.1.CDS"/>
    </source>
</evidence>
<dbReference type="Proteomes" id="UP001732700">
    <property type="component" value="Chromosome 1A"/>
</dbReference>
<keyword evidence="2" id="KW-1185">Reference proteome</keyword>
<dbReference type="EnsemblPlants" id="AVESA.00010b.r2.1AG0009350.1">
    <property type="protein sequence ID" value="AVESA.00010b.r2.1AG0009350.1.CDS"/>
    <property type="gene ID" value="AVESA.00010b.r2.1AG0009350"/>
</dbReference>
<organism evidence="1 2">
    <name type="scientific">Avena sativa</name>
    <name type="common">Oat</name>
    <dbReference type="NCBI Taxonomy" id="4498"/>
    <lineage>
        <taxon>Eukaryota</taxon>
        <taxon>Viridiplantae</taxon>
        <taxon>Streptophyta</taxon>
        <taxon>Embryophyta</taxon>
        <taxon>Tracheophyta</taxon>
        <taxon>Spermatophyta</taxon>
        <taxon>Magnoliopsida</taxon>
        <taxon>Liliopsida</taxon>
        <taxon>Poales</taxon>
        <taxon>Poaceae</taxon>
        <taxon>BOP clade</taxon>
        <taxon>Pooideae</taxon>
        <taxon>Poodae</taxon>
        <taxon>Poeae</taxon>
        <taxon>Poeae Chloroplast Group 1 (Aveneae type)</taxon>
        <taxon>Aveninae</taxon>
        <taxon>Avena</taxon>
    </lineage>
</organism>
<evidence type="ECO:0000313" key="2">
    <source>
        <dbReference type="Proteomes" id="UP001732700"/>
    </source>
</evidence>
<protein>
    <submittedName>
        <fullName evidence="1">Uncharacterized protein</fullName>
    </submittedName>
</protein>
<proteinExistence type="predicted"/>
<accession>A0ACD5T8D0</accession>
<reference evidence="1" key="2">
    <citation type="submission" date="2025-09" db="UniProtKB">
        <authorList>
            <consortium name="EnsemblPlants"/>
        </authorList>
    </citation>
    <scope>IDENTIFICATION</scope>
</reference>
<reference evidence="1" key="1">
    <citation type="submission" date="2021-05" db="EMBL/GenBank/DDBJ databases">
        <authorList>
            <person name="Scholz U."/>
            <person name="Mascher M."/>
            <person name="Fiebig A."/>
        </authorList>
    </citation>
    <scope>NUCLEOTIDE SEQUENCE [LARGE SCALE GENOMIC DNA]</scope>
</reference>
<sequence length="303" mass="33054">MSATRSYFTSKKKPAAAAAGNGTSSRNPFDSDSDDGGVTQQRPPARASSVPTPADQRGSLFAGGAEERSGSSSGFASSSSAAARSRYRNDFRDSGGVEGQSVQELEGYAAYKAQETTQRVDGCLRIAEEMRDTASKTLVTVHQQGQQIRRTHAMALDIDQDLSRGEKLLGDLGGLFSKKWKPKKNGAIRGPMLTRDDSFIRKGNHLEQRQKLGLTDRPRRSKSRELLSEPTSGLERVEVEKAKQDDALSDLSDILTELKGMAIDMGSEIGRQTSDLGHAEKDFDELNFRVKGANTRTRRLLGR</sequence>
<name>A0ACD5T8D0_AVESA</name>